<keyword evidence="3" id="KW-1185">Reference proteome</keyword>
<evidence type="ECO:0000313" key="2">
    <source>
        <dbReference type="EMBL" id="CAH0377950.1"/>
    </source>
</evidence>
<accession>A0A8J2SV91</accession>
<reference evidence="2" key="1">
    <citation type="submission" date="2021-11" db="EMBL/GenBank/DDBJ databases">
        <authorList>
            <consortium name="Genoscope - CEA"/>
            <person name="William W."/>
        </authorList>
    </citation>
    <scope>NUCLEOTIDE SEQUENCE</scope>
</reference>
<feature type="chain" id="PRO_5035157836" evidence="1">
    <location>
        <begin position="29"/>
        <end position="395"/>
    </location>
</feature>
<comment type="caution">
    <text evidence="2">The sequence shown here is derived from an EMBL/GenBank/DDBJ whole genome shotgun (WGS) entry which is preliminary data.</text>
</comment>
<evidence type="ECO:0000256" key="1">
    <source>
        <dbReference type="SAM" id="SignalP"/>
    </source>
</evidence>
<feature type="signal peptide" evidence="1">
    <location>
        <begin position="1"/>
        <end position="28"/>
    </location>
</feature>
<name>A0A8J2SV91_9STRA</name>
<organism evidence="2 3">
    <name type="scientific">Pelagomonas calceolata</name>
    <dbReference type="NCBI Taxonomy" id="35677"/>
    <lineage>
        <taxon>Eukaryota</taxon>
        <taxon>Sar</taxon>
        <taxon>Stramenopiles</taxon>
        <taxon>Ochrophyta</taxon>
        <taxon>Pelagophyceae</taxon>
        <taxon>Pelagomonadales</taxon>
        <taxon>Pelagomonadaceae</taxon>
        <taxon>Pelagomonas</taxon>
    </lineage>
</organism>
<proteinExistence type="predicted"/>
<evidence type="ECO:0000313" key="3">
    <source>
        <dbReference type="Proteomes" id="UP000789595"/>
    </source>
</evidence>
<dbReference type="AlphaFoldDB" id="A0A8J2SV91"/>
<gene>
    <name evidence="2" type="ORF">PECAL_5P24670</name>
</gene>
<sequence length="395" mass="44738">MMTRRRYGPMMAAYKFLGSLLVLRTIKADPCAPPQIRLRNNTLNKTIAVVLRGEAFRNTGQQHVRGTCGCALAWKTQRRIADDHEKWFVALGRSGYGVDVFAATRPCSNTNATYNATETLREWYGPRMKVSVEDVDDGLPFAQVRNRDRAIALVRDYAHEHGVNYAYVFIMRWDYKIDVSKWRPRCVLDGTLKDSRHLIWRTKDQDKMQVVPGALAACFYKQNADRSAVLNGTRLVRPSDCTWDACLEHVWIRTGGLGRPPKHPPLVVSHLWKHGECPTPWAVKVVHRAGPHIGKGRLKDIAACERADADQRRVDHWQACRDGSPGQMQRAGLGCIRNGSVVYERNTTAVPPFDSATHWLAKKKEHWTAKVPYLRGGPLPPKGVRRGEEGREVFV</sequence>
<dbReference type="Proteomes" id="UP000789595">
    <property type="component" value="Unassembled WGS sequence"/>
</dbReference>
<dbReference type="EMBL" id="CAKKNE010000005">
    <property type="protein sequence ID" value="CAH0377950.1"/>
    <property type="molecule type" value="Genomic_DNA"/>
</dbReference>
<protein>
    <submittedName>
        <fullName evidence="2">Uncharacterized protein</fullName>
    </submittedName>
</protein>
<keyword evidence="1" id="KW-0732">Signal</keyword>